<dbReference type="Proteomes" id="UP001386437">
    <property type="component" value="Unassembled WGS sequence"/>
</dbReference>
<name>A0ABU8IL66_9BURK</name>
<evidence type="ECO:0000259" key="1">
    <source>
        <dbReference type="Pfam" id="PF12680"/>
    </source>
</evidence>
<sequence length="147" mass="17420">MSDQLTQHQTDIEPITWEAAETALRLSEERFQAGDIEGLISKYDEDIVIRFASLPDMHGRETAKRWLEKRLKRQLNYTLKKVLLAIDGQKVIRSWTGHWIDSETGKKMEGRGIEYLEYRHGKVVMWDACFHVWEDGKRLEHEYFELP</sequence>
<dbReference type="InterPro" id="IPR032710">
    <property type="entry name" value="NTF2-like_dom_sf"/>
</dbReference>
<protein>
    <submittedName>
        <fullName evidence="2">Nuclear transport factor 2 family protein</fullName>
    </submittedName>
</protein>
<dbReference type="InterPro" id="IPR037401">
    <property type="entry name" value="SnoaL-like"/>
</dbReference>
<accession>A0ABU8IL66</accession>
<gene>
    <name evidence="2" type="ORF">H3V53_03575</name>
</gene>
<evidence type="ECO:0000313" key="2">
    <source>
        <dbReference type="EMBL" id="MEI5996317.1"/>
    </source>
</evidence>
<proteinExistence type="predicted"/>
<organism evidence="2 3">
    <name type="scientific">Paraburkholderia bengalensis</name>
    <dbReference type="NCBI Taxonomy" id="2747562"/>
    <lineage>
        <taxon>Bacteria</taxon>
        <taxon>Pseudomonadati</taxon>
        <taxon>Pseudomonadota</taxon>
        <taxon>Betaproteobacteria</taxon>
        <taxon>Burkholderiales</taxon>
        <taxon>Burkholderiaceae</taxon>
        <taxon>Paraburkholderia</taxon>
    </lineage>
</organism>
<comment type="caution">
    <text evidence="2">The sequence shown here is derived from an EMBL/GenBank/DDBJ whole genome shotgun (WGS) entry which is preliminary data.</text>
</comment>
<feature type="domain" description="SnoaL-like" evidence="1">
    <location>
        <begin position="29"/>
        <end position="124"/>
    </location>
</feature>
<reference evidence="2 3" key="1">
    <citation type="journal article" date="2022" name="Arch. Microbiol.">
        <title>Paraburkholderia bengalensis sp. nov. isolated from roots of Oryza sativa, IR64.</title>
        <authorList>
            <person name="Nag P."/>
            <person name="Mondal N."/>
            <person name="Sarkar J."/>
            <person name="Das S."/>
        </authorList>
    </citation>
    <scope>NUCLEOTIDE SEQUENCE [LARGE SCALE GENOMIC DNA]</scope>
    <source>
        <strain evidence="2 3">IR64_4_BI</strain>
    </source>
</reference>
<dbReference type="SUPFAM" id="SSF54427">
    <property type="entry name" value="NTF2-like"/>
    <property type="match status" value="1"/>
</dbReference>
<dbReference type="EMBL" id="JACFYJ010000003">
    <property type="protein sequence ID" value="MEI5996317.1"/>
    <property type="molecule type" value="Genomic_DNA"/>
</dbReference>
<dbReference type="RefSeq" id="WP_336596750.1">
    <property type="nucleotide sequence ID" value="NZ_JACFYJ010000003.1"/>
</dbReference>
<dbReference type="Pfam" id="PF12680">
    <property type="entry name" value="SnoaL_2"/>
    <property type="match status" value="1"/>
</dbReference>
<keyword evidence="3" id="KW-1185">Reference proteome</keyword>
<evidence type="ECO:0000313" key="3">
    <source>
        <dbReference type="Proteomes" id="UP001386437"/>
    </source>
</evidence>
<dbReference type="Gene3D" id="3.10.450.50">
    <property type="match status" value="1"/>
</dbReference>